<dbReference type="AlphaFoldDB" id="A0A511V686"/>
<comment type="caution">
    <text evidence="1">The sequence shown here is derived from an EMBL/GenBank/DDBJ whole genome shotgun (WGS) entry which is preliminary data.</text>
</comment>
<evidence type="ECO:0000313" key="2">
    <source>
        <dbReference type="Proteomes" id="UP000321157"/>
    </source>
</evidence>
<reference evidence="1 2" key="1">
    <citation type="submission" date="2019-07" db="EMBL/GenBank/DDBJ databases">
        <title>Whole genome shotgun sequence of Aneurinibacillus danicus NBRC 102444.</title>
        <authorList>
            <person name="Hosoyama A."/>
            <person name="Uohara A."/>
            <person name="Ohji S."/>
            <person name="Ichikawa N."/>
        </authorList>
    </citation>
    <scope>NUCLEOTIDE SEQUENCE [LARGE SCALE GENOMIC DNA]</scope>
    <source>
        <strain evidence="1 2">NBRC 102444</strain>
    </source>
</reference>
<dbReference type="Proteomes" id="UP000321157">
    <property type="component" value="Unassembled WGS sequence"/>
</dbReference>
<proteinExistence type="predicted"/>
<dbReference type="EMBL" id="BJXX01000050">
    <property type="protein sequence ID" value="GEN33671.1"/>
    <property type="molecule type" value="Genomic_DNA"/>
</dbReference>
<sequence length="65" mass="7708">MSIEFIKRIDNCFNVVELQKEAKVIARILSQYKSCKNEEFLLMLSKLSYIHQRIVFVLNSTKTRV</sequence>
<keyword evidence="2" id="KW-1185">Reference proteome</keyword>
<accession>A0A511V686</accession>
<name>A0A511V686_9BACL</name>
<gene>
    <name evidence="1" type="ORF">ADA01nite_11310</name>
</gene>
<protein>
    <submittedName>
        <fullName evidence="1">Uncharacterized protein</fullName>
    </submittedName>
</protein>
<evidence type="ECO:0000313" key="1">
    <source>
        <dbReference type="EMBL" id="GEN33671.1"/>
    </source>
</evidence>
<organism evidence="1 2">
    <name type="scientific">Aneurinibacillus danicus</name>
    <dbReference type="NCBI Taxonomy" id="267746"/>
    <lineage>
        <taxon>Bacteria</taxon>
        <taxon>Bacillati</taxon>
        <taxon>Bacillota</taxon>
        <taxon>Bacilli</taxon>
        <taxon>Bacillales</taxon>
        <taxon>Paenibacillaceae</taxon>
        <taxon>Aneurinibacillus group</taxon>
        <taxon>Aneurinibacillus</taxon>
    </lineage>
</organism>